<reference evidence="2" key="1">
    <citation type="journal article" date="2021" name="PeerJ">
        <title>Extensive microbial diversity within the chicken gut microbiome revealed by metagenomics and culture.</title>
        <authorList>
            <person name="Gilroy R."/>
            <person name="Ravi A."/>
            <person name="Getino M."/>
            <person name="Pursley I."/>
            <person name="Horton D.L."/>
            <person name="Alikhan N.F."/>
            <person name="Baker D."/>
            <person name="Gharbi K."/>
            <person name="Hall N."/>
            <person name="Watson M."/>
            <person name="Adriaenssens E.M."/>
            <person name="Foster-Nyarko E."/>
            <person name="Jarju S."/>
            <person name="Secka A."/>
            <person name="Antonio M."/>
            <person name="Oren A."/>
            <person name="Chaudhuri R.R."/>
            <person name="La Ragione R."/>
            <person name="Hildebrand F."/>
            <person name="Pallen M.J."/>
        </authorList>
    </citation>
    <scope>NUCLEOTIDE SEQUENCE</scope>
    <source>
        <strain evidence="2">ChiHecec2B26-12326</strain>
    </source>
</reference>
<evidence type="ECO:0000313" key="2">
    <source>
        <dbReference type="EMBL" id="HIX87044.1"/>
    </source>
</evidence>
<evidence type="ECO:0000259" key="1">
    <source>
        <dbReference type="Pfam" id="PF16270"/>
    </source>
</evidence>
<gene>
    <name evidence="2" type="ORF">H9848_10640</name>
</gene>
<organism evidence="2 3">
    <name type="scientific">Candidatus Parabacteroides intestinigallinarum</name>
    <dbReference type="NCBI Taxonomy" id="2838722"/>
    <lineage>
        <taxon>Bacteria</taxon>
        <taxon>Pseudomonadati</taxon>
        <taxon>Bacteroidota</taxon>
        <taxon>Bacteroidia</taxon>
        <taxon>Bacteroidales</taxon>
        <taxon>Tannerellaceae</taxon>
        <taxon>Parabacteroides</taxon>
    </lineage>
</organism>
<dbReference type="Pfam" id="PF16270">
    <property type="entry name" value="DUF4923"/>
    <property type="match status" value="1"/>
</dbReference>
<proteinExistence type="predicted"/>
<dbReference type="EMBL" id="DXEN01000080">
    <property type="protein sequence ID" value="HIX87044.1"/>
    <property type="molecule type" value="Genomic_DNA"/>
</dbReference>
<accession>A0A9D1XT81</accession>
<dbReference type="InterPro" id="IPR032575">
    <property type="entry name" value="DUF4923"/>
</dbReference>
<dbReference type="Proteomes" id="UP000823847">
    <property type="component" value="Unassembled WGS sequence"/>
</dbReference>
<reference evidence="2" key="2">
    <citation type="submission" date="2021-04" db="EMBL/GenBank/DDBJ databases">
        <authorList>
            <person name="Gilroy R."/>
        </authorList>
    </citation>
    <scope>NUCLEOTIDE SEQUENCE</scope>
    <source>
        <strain evidence="2">ChiHecec2B26-12326</strain>
    </source>
</reference>
<sequence length="209" mass="22536">MRRFIYFGMALCGLSLMPATMNGQSLKDILKSDAVKNAVTSVTGGQAVTAEHLRGTWVYEHPALRLEGDNALKNVAGSLASTEVENKLKEYCEKVGIVEGVFNYVFNEDGTFTSALKRGSLKGTYTVNEAEKSVTFQYTIAGKSLGFTTMTADAILAGDELTLLFNADKLLSFLGTVSSITGSSTLQAINKLASEYDGMQVGFQLRIDN</sequence>
<dbReference type="AlphaFoldDB" id="A0A9D1XT81"/>
<evidence type="ECO:0000313" key="3">
    <source>
        <dbReference type="Proteomes" id="UP000823847"/>
    </source>
</evidence>
<comment type="caution">
    <text evidence="2">The sequence shown here is derived from an EMBL/GenBank/DDBJ whole genome shotgun (WGS) entry which is preliminary data.</text>
</comment>
<name>A0A9D1XT81_9BACT</name>
<feature type="domain" description="DUF4923" evidence="1">
    <location>
        <begin position="26"/>
        <end position="206"/>
    </location>
</feature>
<protein>
    <submittedName>
        <fullName evidence="2">DUF4923 family protein</fullName>
    </submittedName>
</protein>